<dbReference type="RefSeq" id="WP_409120121.1">
    <property type="nucleotide sequence ID" value="NZ_JBJVNI010000001.1"/>
</dbReference>
<dbReference type="EMBL" id="JBJVNI010000001">
    <property type="protein sequence ID" value="MFM9607353.1"/>
    <property type="molecule type" value="Genomic_DNA"/>
</dbReference>
<keyword evidence="1" id="KW-0808">Transferase</keyword>
<reference evidence="1 2" key="1">
    <citation type="submission" date="2024-12" db="EMBL/GenBank/DDBJ databases">
        <title>Forecasting of Potato common scab and diversities of Pathogenic streptomyces spp. in china.</title>
        <authorList>
            <person name="Handique U."/>
            <person name="Wu J."/>
        </authorList>
    </citation>
    <scope>NUCLEOTIDE SEQUENCE [LARGE SCALE GENOMIC DNA]</scope>
    <source>
        <strain evidence="1 2">ZRIMU1530</strain>
    </source>
</reference>
<evidence type="ECO:0000313" key="1">
    <source>
        <dbReference type="EMBL" id="MFM9607353.1"/>
    </source>
</evidence>
<accession>A0ABW9HIU0</accession>
<comment type="caution">
    <text evidence="1">The sequence shown here is derived from an EMBL/GenBank/DDBJ whole genome shotgun (WGS) entry which is preliminary data.</text>
</comment>
<sequence length="282" mass="32296">MGEVNPSLWGRPPAAAAVARAVARLDRPPRRRAVFTIVRDEAFFLPLWLRHYSRSFDPADIHVLDHGSTDGSTDGDGFVRVPVDHPWVDVLWLRDTVQAYQHRLMERYDAVLYADVDEIVVPDPRTGTLADCLGRLRDPVVRCTGYEVVHQPGTEPPLDPDRPVLAQRTRWFRNPLYDKPALARIPLTYGPGWHACRETDAAPDPDLYLVHLHRVDYGRCLARHRARAAKEWNPRDVRKGWYQQMRVTDDTAFAHWFQQDTGTRGEVPMRQEGIPARLGGLF</sequence>
<dbReference type="EC" id="2.4.-.-" evidence="1"/>
<dbReference type="GO" id="GO:0016757">
    <property type="term" value="F:glycosyltransferase activity"/>
    <property type="evidence" value="ECO:0007669"/>
    <property type="project" value="UniProtKB-KW"/>
</dbReference>
<evidence type="ECO:0000313" key="2">
    <source>
        <dbReference type="Proteomes" id="UP001631957"/>
    </source>
</evidence>
<proteinExistence type="predicted"/>
<dbReference type="Proteomes" id="UP001631957">
    <property type="component" value="Unassembled WGS sequence"/>
</dbReference>
<name>A0ABW9HIU0_9ACTN</name>
<dbReference type="Pfam" id="PF13704">
    <property type="entry name" value="Glyco_tranf_2_4"/>
    <property type="match status" value="1"/>
</dbReference>
<keyword evidence="1" id="KW-0328">Glycosyltransferase</keyword>
<gene>
    <name evidence="1" type="ORF">ACKI18_01360</name>
</gene>
<organism evidence="1 2">
    <name type="scientific">Streptomyces niveiscabiei</name>
    <dbReference type="NCBI Taxonomy" id="164115"/>
    <lineage>
        <taxon>Bacteria</taxon>
        <taxon>Bacillati</taxon>
        <taxon>Actinomycetota</taxon>
        <taxon>Actinomycetes</taxon>
        <taxon>Kitasatosporales</taxon>
        <taxon>Streptomycetaceae</taxon>
        <taxon>Streptomyces</taxon>
    </lineage>
</organism>
<keyword evidence="2" id="KW-1185">Reference proteome</keyword>
<protein>
    <submittedName>
        <fullName evidence="1">Glycosyltransferase family 2 protein</fullName>
        <ecNumber evidence="1">2.4.-.-</ecNumber>
    </submittedName>
</protein>